<dbReference type="RefSeq" id="WP_107013507.1">
    <property type="nucleotide sequence ID" value="NZ_CP028136.1"/>
</dbReference>
<sequence>MNLIPGDRVELLDDELCGVVEQVDEDEVLIKTSEGFLMKFPVSQVVKIEDDLENFKDGAEIEEILKEKQIKKKPSSSRIKPKERNAPPMEVDLHIHQLVKSSKGMSNHEILSLQLDTARHKLEFAMRKRIQKIVFIHGVGEGVLKMELEYLFGRYSNVKFYDADYQKYGLGATEIYIYQNA</sequence>
<accession>A0A2R3Z8Y6</accession>
<organism evidence="2 3">
    <name type="scientific">Christiangramia fulva</name>
    <dbReference type="NCBI Taxonomy" id="2126553"/>
    <lineage>
        <taxon>Bacteria</taxon>
        <taxon>Pseudomonadati</taxon>
        <taxon>Bacteroidota</taxon>
        <taxon>Flavobacteriia</taxon>
        <taxon>Flavobacteriales</taxon>
        <taxon>Flavobacteriaceae</taxon>
        <taxon>Christiangramia</taxon>
    </lineage>
</organism>
<proteinExistence type="predicted"/>
<name>A0A2R3Z8Y6_9FLAO</name>
<reference evidence="3" key="1">
    <citation type="submission" date="2018-03" db="EMBL/GenBank/DDBJ databases">
        <title>Gramella fulva sp. nov., isolated from a dry surface of tidal flat.</title>
        <authorList>
            <person name="Hwang S.H."/>
            <person name="Hwang W.M."/>
            <person name="Kang K."/>
            <person name="Ahn T.-Y."/>
        </authorList>
    </citation>
    <scope>NUCLEOTIDE SEQUENCE [LARGE SCALE GENOMIC DNA]</scope>
    <source>
        <strain evidence="3">SH35</strain>
    </source>
</reference>
<evidence type="ECO:0000313" key="2">
    <source>
        <dbReference type="EMBL" id="AVR46736.1"/>
    </source>
</evidence>
<dbReference type="AlphaFoldDB" id="A0A2R3Z8Y6"/>
<protein>
    <submittedName>
        <fullName evidence="2">DNA mismatch repair protein MutS</fullName>
    </submittedName>
</protein>
<dbReference type="EMBL" id="CP028136">
    <property type="protein sequence ID" value="AVR46736.1"/>
    <property type="molecule type" value="Genomic_DNA"/>
</dbReference>
<dbReference type="KEGG" id="grs:C7S20_16500"/>
<keyword evidence="3" id="KW-1185">Reference proteome</keyword>
<dbReference type="OrthoDB" id="1524810at2"/>
<dbReference type="Pfam" id="PF01713">
    <property type="entry name" value="Smr"/>
    <property type="match status" value="1"/>
</dbReference>
<dbReference type="InterPro" id="IPR036063">
    <property type="entry name" value="Smr_dom_sf"/>
</dbReference>
<dbReference type="Proteomes" id="UP000241507">
    <property type="component" value="Chromosome"/>
</dbReference>
<gene>
    <name evidence="2" type="ORF">C7S20_16500</name>
</gene>
<feature type="domain" description="Smr" evidence="1">
    <location>
        <begin position="120"/>
        <end position="177"/>
    </location>
</feature>
<dbReference type="InterPro" id="IPR002625">
    <property type="entry name" value="Smr_dom"/>
</dbReference>
<evidence type="ECO:0000259" key="1">
    <source>
        <dbReference type="Pfam" id="PF01713"/>
    </source>
</evidence>
<dbReference type="Gene3D" id="3.30.1370.110">
    <property type="match status" value="1"/>
</dbReference>
<evidence type="ECO:0000313" key="3">
    <source>
        <dbReference type="Proteomes" id="UP000241507"/>
    </source>
</evidence>